<evidence type="ECO:0000313" key="2">
    <source>
        <dbReference type="EMBL" id="KOS06737.1"/>
    </source>
</evidence>
<feature type="transmembrane region" description="Helical" evidence="1">
    <location>
        <begin position="6"/>
        <end position="30"/>
    </location>
</feature>
<dbReference type="RefSeq" id="WP_054408355.1">
    <property type="nucleotide sequence ID" value="NZ_FOYA01000020.1"/>
</dbReference>
<keyword evidence="1" id="KW-0812">Transmembrane</keyword>
<keyword evidence="1" id="KW-1133">Transmembrane helix</keyword>
<organism evidence="2 3">
    <name type="scientific">Flavobacterium akiainvivens</name>
    <dbReference type="NCBI Taxonomy" id="1202724"/>
    <lineage>
        <taxon>Bacteria</taxon>
        <taxon>Pseudomonadati</taxon>
        <taxon>Bacteroidota</taxon>
        <taxon>Flavobacteriia</taxon>
        <taxon>Flavobacteriales</taxon>
        <taxon>Flavobacteriaceae</taxon>
        <taxon>Flavobacterium</taxon>
    </lineage>
</organism>
<dbReference type="STRING" id="1202724.AM493_12385"/>
<feature type="transmembrane region" description="Helical" evidence="1">
    <location>
        <begin position="88"/>
        <end position="106"/>
    </location>
</feature>
<sequence length="111" mass="13000">MDSETIEAVFAIFFMLLGAALILFITLLIVEKKKVHYRYTDTTKNISFHEYCSRYNGGWIYKDIKLRELLRTYPDDEVLQRRAKNIRLYQTVSLAVFILMMVSAVIRKAVG</sequence>
<reference evidence="2 3" key="1">
    <citation type="submission" date="2015-08" db="EMBL/GenBank/DDBJ databases">
        <title>Whole genome sequence of Flavobacterium akiainvivens IK-1T, from decaying Wikstroemia oahuensis, an endemic Hawaiian shrub.</title>
        <authorList>
            <person name="Wan X."/>
            <person name="Hou S."/>
            <person name="Saito J."/>
            <person name="Donachie S."/>
        </authorList>
    </citation>
    <scope>NUCLEOTIDE SEQUENCE [LARGE SCALE GENOMIC DNA]</scope>
    <source>
        <strain evidence="2 3">IK-1</strain>
    </source>
</reference>
<dbReference type="EMBL" id="LIYD01000005">
    <property type="protein sequence ID" value="KOS06737.1"/>
    <property type="molecule type" value="Genomic_DNA"/>
</dbReference>
<evidence type="ECO:0000313" key="3">
    <source>
        <dbReference type="Proteomes" id="UP000037755"/>
    </source>
</evidence>
<dbReference type="Proteomes" id="UP000037755">
    <property type="component" value="Unassembled WGS sequence"/>
</dbReference>
<protein>
    <submittedName>
        <fullName evidence="2">Uncharacterized protein</fullName>
    </submittedName>
</protein>
<dbReference type="PATRIC" id="fig|1202724.3.peg.2565"/>
<accession>A0A0M8MIW8</accession>
<dbReference type="AlphaFoldDB" id="A0A0M8MIW8"/>
<gene>
    <name evidence="2" type="ORF">AM493_12385</name>
</gene>
<name>A0A0M8MIW8_9FLAO</name>
<evidence type="ECO:0000256" key="1">
    <source>
        <dbReference type="SAM" id="Phobius"/>
    </source>
</evidence>
<comment type="caution">
    <text evidence="2">The sequence shown here is derived from an EMBL/GenBank/DDBJ whole genome shotgun (WGS) entry which is preliminary data.</text>
</comment>
<proteinExistence type="predicted"/>
<keyword evidence="1" id="KW-0472">Membrane</keyword>
<keyword evidence="3" id="KW-1185">Reference proteome</keyword>